<dbReference type="InterPro" id="IPR011335">
    <property type="entry name" value="Restrct_endonuc-II-like"/>
</dbReference>
<evidence type="ECO:0000259" key="2">
    <source>
        <dbReference type="Pfam" id="PF14338"/>
    </source>
</evidence>
<dbReference type="Pfam" id="PF04471">
    <property type="entry name" value="Mrr_cat"/>
    <property type="match status" value="1"/>
</dbReference>
<dbReference type="EMBL" id="NHNT01000008">
    <property type="protein sequence ID" value="OUZ38478.1"/>
    <property type="molecule type" value="Genomic_DNA"/>
</dbReference>
<dbReference type="GO" id="GO:0004519">
    <property type="term" value="F:endonuclease activity"/>
    <property type="evidence" value="ECO:0007669"/>
    <property type="project" value="UniProtKB-KW"/>
</dbReference>
<dbReference type="SUPFAM" id="SSF52980">
    <property type="entry name" value="Restriction endonuclease-like"/>
    <property type="match status" value="1"/>
</dbReference>
<protein>
    <submittedName>
        <fullName evidence="3">Restriction endonuclease</fullName>
    </submittedName>
</protein>
<gene>
    <name evidence="3" type="ORF">CBM15_12040</name>
</gene>
<comment type="caution">
    <text evidence="3">The sequence shown here is derived from an EMBL/GenBank/DDBJ whole genome shotgun (WGS) entry which is preliminary data.</text>
</comment>
<dbReference type="Proteomes" id="UP000196594">
    <property type="component" value="Unassembled WGS sequence"/>
</dbReference>
<dbReference type="InterPro" id="IPR052906">
    <property type="entry name" value="Type_IV_Methyl-Rstrct_Enzyme"/>
</dbReference>
<feature type="domain" description="Restriction endonuclease type IV Mrr" evidence="1">
    <location>
        <begin position="160"/>
        <end position="278"/>
    </location>
</feature>
<organism evidence="3 4">
    <name type="scientific">Solibacillus kalamii</name>
    <dbReference type="NCBI Taxonomy" id="1748298"/>
    <lineage>
        <taxon>Bacteria</taxon>
        <taxon>Bacillati</taxon>
        <taxon>Bacillota</taxon>
        <taxon>Bacilli</taxon>
        <taxon>Bacillales</taxon>
        <taxon>Caryophanaceae</taxon>
        <taxon>Solibacillus</taxon>
    </lineage>
</organism>
<keyword evidence="3" id="KW-0255">Endonuclease</keyword>
<keyword evidence="3" id="KW-0378">Hydrolase</keyword>
<accession>A0ABX3ZFJ1</accession>
<reference evidence="3 4" key="1">
    <citation type="journal article" date="2017" name="Int. J. Syst. Evol. Microbiol.">
        <title>Solibacillus kalamii sp. nov., isolated from a high-efficiency particulate arrestance filter system used in the International Space Station.</title>
        <authorList>
            <person name="Checinska Sielaff A."/>
            <person name="Kumar R.M."/>
            <person name="Pal D."/>
            <person name="Mayilraj S."/>
            <person name="Venkateswaran K."/>
        </authorList>
    </citation>
    <scope>NUCLEOTIDE SEQUENCE [LARGE SCALE GENOMIC DNA]</scope>
    <source>
        <strain evidence="3 4">ISSFR-015</strain>
    </source>
</reference>
<sequence>MPIPTYEKFMYPLLGCLKDRQEHTLSELNESLIQHFNLTKEDLEEMIPSGKKSLFGNRFGWARTYLKNAGLIESPRRTVFRITDRGLSIINDPTITYINDSVLKQFPEYLAFKKGSSSSADNQIESANTDTSKTPLELLTENYSLIKQAVQEEILEKIMNNSPQFFEQLIVDLVVAMGYGGSVADAGKAVGKSGDGGIDGVIKEDILGLDKIYLQGKRWSNPVSRPDIQAFVGSLVGFKANKGIFITTSRFTKEAFDYAEGIDKSLILIDGQRLTDLLFEFNVGVSNEQTFTIKRIDLDYFEEM</sequence>
<dbReference type="Gene3D" id="3.40.1350.10">
    <property type="match status" value="1"/>
</dbReference>
<evidence type="ECO:0000313" key="3">
    <source>
        <dbReference type="EMBL" id="OUZ38478.1"/>
    </source>
</evidence>
<dbReference type="PANTHER" id="PTHR30015">
    <property type="entry name" value="MRR RESTRICTION SYSTEM PROTEIN"/>
    <property type="match status" value="1"/>
</dbReference>
<dbReference type="PANTHER" id="PTHR30015:SF7">
    <property type="entry name" value="TYPE IV METHYL-DIRECTED RESTRICTION ENZYME ECOKMRR"/>
    <property type="match status" value="1"/>
</dbReference>
<evidence type="ECO:0000259" key="1">
    <source>
        <dbReference type="Pfam" id="PF04471"/>
    </source>
</evidence>
<evidence type="ECO:0000313" key="4">
    <source>
        <dbReference type="Proteomes" id="UP000196594"/>
    </source>
</evidence>
<dbReference type="Pfam" id="PF14338">
    <property type="entry name" value="Mrr_N"/>
    <property type="match status" value="1"/>
</dbReference>
<feature type="domain" description="Restriction system protein Mrr-like N-terminal" evidence="2">
    <location>
        <begin position="6"/>
        <end position="90"/>
    </location>
</feature>
<keyword evidence="4" id="KW-1185">Reference proteome</keyword>
<keyword evidence="3" id="KW-0540">Nuclease</keyword>
<name>A0ABX3ZFJ1_9BACL</name>
<dbReference type="InterPro" id="IPR011856">
    <property type="entry name" value="tRNA_endonuc-like_dom_sf"/>
</dbReference>
<proteinExistence type="predicted"/>
<dbReference type="InterPro" id="IPR025745">
    <property type="entry name" value="Mrr-like_N_dom"/>
</dbReference>
<dbReference type="InterPro" id="IPR007560">
    <property type="entry name" value="Restrct_endonuc_IV_Mrr"/>
</dbReference>